<reference evidence="2" key="1">
    <citation type="submission" date="2023-07" db="EMBL/GenBank/DDBJ databases">
        <title>draft genome sequence of fig (Ficus carica).</title>
        <authorList>
            <person name="Takahashi T."/>
            <person name="Nishimura K."/>
        </authorList>
    </citation>
    <scope>NUCLEOTIDE SEQUENCE</scope>
</reference>
<sequence>MAKVDPPKKCRSNFCNRFQYEEDKDLASETAIYGMYKAPYLIFPVFNTLAVSSCLVVISCLTHKFPYYMEICVASISMFAISGSPMFAVTPPDAVKFRSVLLAAMEPLLLRLLEYWLDPTTAVVDADTRDAGQRTESPVCAYVLKFQGSGLKRDKVKK</sequence>
<proteinExistence type="predicted"/>
<keyword evidence="1" id="KW-0472">Membrane</keyword>
<evidence type="ECO:0000256" key="1">
    <source>
        <dbReference type="SAM" id="Phobius"/>
    </source>
</evidence>
<name>A0AA87Z8Z7_FICCA</name>
<keyword evidence="1" id="KW-1133">Transmembrane helix</keyword>
<dbReference type="AlphaFoldDB" id="A0AA87Z8Z7"/>
<dbReference type="EMBL" id="BTGU01000002">
    <property type="protein sequence ID" value="GMN28444.1"/>
    <property type="molecule type" value="Genomic_DNA"/>
</dbReference>
<feature type="transmembrane region" description="Helical" evidence="1">
    <location>
        <begin position="67"/>
        <end position="89"/>
    </location>
</feature>
<dbReference type="Proteomes" id="UP001187192">
    <property type="component" value="Unassembled WGS sequence"/>
</dbReference>
<accession>A0AA87Z8Z7</accession>
<keyword evidence="3" id="KW-1185">Reference proteome</keyword>
<evidence type="ECO:0000313" key="3">
    <source>
        <dbReference type="Proteomes" id="UP001187192"/>
    </source>
</evidence>
<organism evidence="2 3">
    <name type="scientific">Ficus carica</name>
    <name type="common">Common fig</name>
    <dbReference type="NCBI Taxonomy" id="3494"/>
    <lineage>
        <taxon>Eukaryota</taxon>
        <taxon>Viridiplantae</taxon>
        <taxon>Streptophyta</taxon>
        <taxon>Embryophyta</taxon>
        <taxon>Tracheophyta</taxon>
        <taxon>Spermatophyta</taxon>
        <taxon>Magnoliopsida</taxon>
        <taxon>eudicotyledons</taxon>
        <taxon>Gunneridae</taxon>
        <taxon>Pentapetalae</taxon>
        <taxon>rosids</taxon>
        <taxon>fabids</taxon>
        <taxon>Rosales</taxon>
        <taxon>Moraceae</taxon>
        <taxon>Ficeae</taxon>
        <taxon>Ficus</taxon>
    </lineage>
</organism>
<keyword evidence="1" id="KW-0812">Transmembrane</keyword>
<protein>
    <submittedName>
        <fullName evidence="2">Uncharacterized protein</fullName>
    </submittedName>
</protein>
<gene>
    <name evidence="2" type="ORF">TIFTF001_002056</name>
</gene>
<comment type="caution">
    <text evidence="2">The sequence shown here is derived from an EMBL/GenBank/DDBJ whole genome shotgun (WGS) entry which is preliminary data.</text>
</comment>
<feature type="transmembrane region" description="Helical" evidence="1">
    <location>
        <begin position="40"/>
        <end position="61"/>
    </location>
</feature>
<evidence type="ECO:0000313" key="2">
    <source>
        <dbReference type="EMBL" id="GMN28444.1"/>
    </source>
</evidence>